<name>A0ABV9W7U4_9ACTN</name>
<evidence type="ECO:0000259" key="2">
    <source>
        <dbReference type="Pfam" id="PF25148"/>
    </source>
</evidence>
<feature type="domain" description="DUF7824" evidence="2">
    <location>
        <begin position="420"/>
        <end position="598"/>
    </location>
</feature>
<evidence type="ECO:0000313" key="4">
    <source>
        <dbReference type="Proteomes" id="UP001595912"/>
    </source>
</evidence>
<comment type="caution">
    <text evidence="3">The sequence shown here is derived from an EMBL/GenBank/DDBJ whole genome shotgun (WGS) entry which is preliminary data.</text>
</comment>
<gene>
    <name evidence="3" type="ORF">ACFPIJ_35710</name>
</gene>
<dbReference type="Proteomes" id="UP001595912">
    <property type="component" value="Unassembled WGS sequence"/>
</dbReference>
<keyword evidence="4" id="KW-1185">Reference proteome</keyword>
<accession>A0ABV9W7U4</accession>
<reference evidence="4" key="1">
    <citation type="journal article" date="2019" name="Int. J. Syst. Evol. Microbiol.">
        <title>The Global Catalogue of Microorganisms (GCM) 10K type strain sequencing project: providing services to taxonomists for standard genome sequencing and annotation.</title>
        <authorList>
            <consortium name="The Broad Institute Genomics Platform"/>
            <consortium name="The Broad Institute Genome Sequencing Center for Infectious Disease"/>
            <person name="Wu L."/>
            <person name="Ma J."/>
        </authorList>
    </citation>
    <scope>NUCLEOTIDE SEQUENCE [LARGE SCALE GENOMIC DNA]</scope>
    <source>
        <strain evidence="4">CGMCC 4.7152</strain>
    </source>
</reference>
<sequence length="888" mass="93717">MNLFGRRPAGPVDWPALQALLEKGKFAATVEALHDLDEEQRAGLGKELVALRHPSGTWFAANEASAYAVAAVGCASTAAKAVAVIARHGWPWSAIQPQPVLRAVADRGVPWLGELADRLAERLPRDGAFQPWRLTADLVLAAGTPVPTSERFVDGWLLSLQVGQRERSVLDALRASPFTDTLLPLAFERDGIAASIGVWDAATKHYDSGPGILLAIAVLVGEGRFPRDGALDRCLDALLGGRPNAVSHGLVRFHDAFAPTGPEIAARTTIYLKLLTDAIGAVATMAQKVLKAADADGTLELESLLDASRTVLGRSEKGLVKAQLIWLEKLAKRLPDRAAEIAEVVAVATDHPDVQARDRAAAFLARHGSAPDAPGAAQVVEPDLLPGPVDAADLPEPIVSPDELAEEVAALGQAAWSMVPVERVLAALVRLHATDPHSLRAALAPVMQRVDGQLGNDWWSSDAHRSAAALFTAALNKAAGLPFVLDEATRVLRGTPADIRVGNAYMKLHGVLMTRIAEVVVRLSTEPVPALVATPTQVNGLIDPAALVERLARAEREAWEPWRRDLRQALYRLPLDVDGDVLRQARTLRSESGRMLVEWLEAGGPGRPEVHVVRVHRQSAERGRYVEWLPESRFYATSAPATGSGLDPYHLTDLTPPPVLNADMGSHNWAALWPSVLPAQREVVAACLLPLIASAADLDNARGDARLLPLLAELTGPAGPATCTAVAYGLAAAQADERIAALDALIAIGGLDGFDGGELGAQLARLAGTKLIVLSRTVTQLEEAARIAPAMTWRVAAGALTGLLPAEHAGRVPGPATARSAAGGGRAGTERPARTTPRGLPDLLTLASAAAAASGSRGEVPGLAELAARTGSTRLVVEARRLHRTLTA</sequence>
<feature type="region of interest" description="Disordered" evidence="1">
    <location>
        <begin position="808"/>
        <end position="840"/>
    </location>
</feature>
<dbReference type="RefSeq" id="WP_380121929.1">
    <property type="nucleotide sequence ID" value="NZ_JBHSIU010000046.1"/>
</dbReference>
<evidence type="ECO:0000313" key="3">
    <source>
        <dbReference type="EMBL" id="MFC5003166.1"/>
    </source>
</evidence>
<proteinExistence type="predicted"/>
<dbReference type="Pfam" id="PF25148">
    <property type="entry name" value="DUF7824"/>
    <property type="match status" value="1"/>
</dbReference>
<protein>
    <submittedName>
        <fullName evidence="3">DUF6493 family protein</fullName>
    </submittedName>
</protein>
<dbReference type="EMBL" id="JBHSIU010000046">
    <property type="protein sequence ID" value="MFC5003166.1"/>
    <property type="molecule type" value="Genomic_DNA"/>
</dbReference>
<evidence type="ECO:0000256" key="1">
    <source>
        <dbReference type="SAM" id="MobiDB-lite"/>
    </source>
</evidence>
<organism evidence="3 4">
    <name type="scientific">Dactylosporangium cerinum</name>
    <dbReference type="NCBI Taxonomy" id="1434730"/>
    <lineage>
        <taxon>Bacteria</taxon>
        <taxon>Bacillati</taxon>
        <taxon>Actinomycetota</taxon>
        <taxon>Actinomycetes</taxon>
        <taxon>Micromonosporales</taxon>
        <taxon>Micromonosporaceae</taxon>
        <taxon>Dactylosporangium</taxon>
    </lineage>
</organism>
<dbReference type="InterPro" id="IPR056726">
    <property type="entry name" value="DUF7824"/>
</dbReference>